<dbReference type="SMART" id="SM00823">
    <property type="entry name" value="PKS_PP"/>
    <property type="match status" value="3"/>
</dbReference>
<evidence type="ECO:0000256" key="28">
    <source>
        <dbReference type="ARBA" id="ARBA00047500"/>
    </source>
</evidence>
<comment type="catalytic activity">
    <reaction evidence="14">
        <text>(3R)-hydroxydodecanoyl-[ACP] = (2E)-dodecenoyl-[ACP] + H2O</text>
        <dbReference type="Rhea" id="RHEA:41876"/>
        <dbReference type="Rhea" id="RHEA-COMP:9642"/>
        <dbReference type="Rhea" id="RHEA-COMP:9643"/>
        <dbReference type="ChEBI" id="CHEBI:15377"/>
        <dbReference type="ChEBI" id="CHEBI:78470"/>
        <dbReference type="ChEBI" id="CHEBI:78472"/>
    </reaction>
    <physiologicalReaction direction="left-to-right" evidence="14">
        <dbReference type="Rhea" id="RHEA:41877"/>
    </physiologicalReaction>
</comment>
<evidence type="ECO:0000256" key="24">
    <source>
        <dbReference type="ARBA" id="ARBA00047394"/>
    </source>
</evidence>
<dbReference type="GO" id="GO:0016297">
    <property type="term" value="F:fatty acyl-[ACP] hydrolase activity"/>
    <property type="evidence" value="ECO:0007669"/>
    <property type="project" value="UniProtKB-EC"/>
</dbReference>
<dbReference type="GO" id="GO:0033068">
    <property type="term" value="P:macrolide biosynthetic process"/>
    <property type="evidence" value="ECO:0007669"/>
    <property type="project" value="UniProtKB-ARBA"/>
</dbReference>
<evidence type="ECO:0000256" key="43">
    <source>
        <dbReference type="ARBA" id="ARBA00048935"/>
    </source>
</evidence>
<dbReference type="InterPro" id="IPR014031">
    <property type="entry name" value="Ketoacyl_synth_C"/>
</dbReference>
<keyword evidence="7" id="KW-0702">S-nitrosylation</keyword>
<feature type="domain" description="Ketosynthase family 3 (KS3)" evidence="59">
    <location>
        <begin position="1855"/>
        <end position="2266"/>
    </location>
</feature>
<comment type="catalytic activity">
    <reaction evidence="23">
        <text>3-oxooctadecanoyl-[ACP] + NADPH + H(+) = (3R)-hydroxyoctadecanoyl-[ACP] + NADP(+)</text>
        <dbReference type="Rhea" id="RHEA:41920"/>
        <dbReference type="Rhea" id="RHEA-COMP:9653"/>
        <dbReference type="Rhea" id="RHEA-COMP:9654"/>
        <dbReference type="ChEBI" id="CHEBI:15378"/>
        <dbReference type="ChEBI" id="CHEBI:57783"/>
        <dbReference type="ChEBI" id="CHEBI:58349"/>
        <dbReference type="ChEBI" id="CHEBI:78487"/>
        <dbReference type="ChEBI" id="CHEBI:78488"/>
    </reaction>
    <physiologicalReaction direction="left-to-right" evidence="23">
        <dbReference type="Rhea" id="RHEA:41921"/>
    </physiologicalReaction>
</comment>
<comment type="catalytic activity">
    <reaction evidence="18">
        <text>(3R)-hydroxytetradecanoyl-[ACP] = (2E)-tetradecenoyl-[ACP] + H2O</text>
        <dbReference type="Rhea" id="RHEA:41892"/>
        <dbReference type="Rhea" id="RHEA-COMP:9646"/>
        <dbReference type="Rhea" id="RHEA-COMP:9647"/>
        <dbReference type="ChEBI" id="CHEBI:15377"/>
        <dbReference type="ChEBI" id="CHEBI:78474"/>
        <dbReference type="ChEBI" id="CHEBI:78475"/>
    </reaction>
    <physiologicalReaction direction="left-to-right" evidence="18">
        <dbReference type="Rhea" id="RHEA:41893"/>
    </physiologicalReaction>
</comment>
<comment type="catalytic activity">
    <reaction evidence="30">
        <text>(2E)-hexadecenoyl-[ACP] + NADPH + H(+) = hexadecanoyl-[ACP] + NADP(+)</text>
        <dbReference type="Rhea" id="RHEA:41912"/>
        <dbReference type="Rhea" id="RHEA-COMP:9651"/>
        <dbReference type="Rhea" id="RHEA-COMP:9652"/>
        <dbReference type="ChEBI" id="CHEBI:15378"/>
        <dbReference type="ChEBI" id="CHEBI:57783"/>
        <dbReference type="ChEBI" id="CHEBI:58349"/>
        <dbReference type="ChEBI" id="CHEBI:78481"/>
        <dbReference type="ChEBI" id="CHEBI:78483"/>
    </reaction>
    <physiologicalReaction direction="left-to-right" evidence="30">
        <dbReference type="Rhea" id="RHEA:41913"/>
    </physiologicalReaction>
</comment>
<evidence type="ECO:0000256" key="8">
    <source>
        <dbReference type="ARBA" id="ARBA00022898"/>
    </source>
</evidence>
<dbReference type="GO" id="GO:0004315">
    <property type="term" value="F:3-oxoacyl-[acyl-carrier-protein] synthase activity"/>
    <property type="evidence" value="ECO:0007669"/>
    <property type="project" value="UniProtKB-EC"/>
</dbReference>
<comment type="catalytic activity">
    <reaction evidence="24">
        <text>hexanoyl-[ACP] + malonyl-[ACP] + H(+) = 3-oxooctanoyl-[ACP] + holo-[ACP] + CO2</text>
        <dbReference type="Rhea" id="RHEA:41836"/>
        <dbReference type="Rhea" id="RHEA-COMP:9623"/>
        <dbReference type="Rhea" id="RHEA-COMP:9632"/>
        <dbReference type="Rhea" id="RHEA-COMP:9633"/>
        <dbReference type="Rhea" id="RHEA-COMP:9685"/>
        <dbReference type="ChEBI" id="CHEBI:15378"/>
        <dbReference type="ChEBI" id="CHEBI:16526"/>
        <dbReference type="ChEBI" id="CHEBI:64479"/>
        <dbReference type="ChEBI" id="CHEBI:78449"/>
        <dbReference type="ChEBI" id="CHEBI:78459"/>
        <dbReference type="ChEBI" id="CHEBI:78460"/>
    </reaction>
    <physiologicalReaction direction="left-to-right" evidence="24">
        <dbReference type="Rhea" id="RHEA:41837"/>
    </physiologicalReaction>
</comment>
<evidence type="ECO:0000256" key="32">
    <source>
        <dbReference type="ARBA" id="ARBA00047953"/>
    </source>
</evidence>
<dbReference type="GO" id="GO:0004312">
    <property type="term" value="F:fatty acid synthase activity"/>
    <property type="evidence" value="ECO:0007669"/>
    <property type="project" value="TreeGrafter"/>
</dbReference>
<comment type="catalytic activity">
    <reaction evidence="49">
        <text>3-oxooctanoyl-[ACP] + NADPH + H(+) = (3R)-hydroxyoctanoyl-[ACP] + NADP(+)</text>
        <dbReference type="Rhea" id="RHEA:41840"/>
        <dbReference type="Rhea" id="RHEA-COMP:9633"/>
        <dbReference type="Rhea" id="RHEA-COMP:9634"/>
        <dbReference type="ChEBI" id="CHEBI:15378"/>
        <dbReference type="ChEBI" id="CHEBI:57783"/>
        <dbReference type="ChEBI" id="CHEBI:58349"/>
        <dbReference type="ChEBI" id="CHEBI:78460"/>
        <dbReference type="ChEBI" id="CHEBI:78461"/>
    </reaction>
    <physiologicalReaction direction="left-to-right" evidence="49">
        <dbReference type="Rhea" id="RHEA:41841"/>
    </physiologicalReaction>
</comment>
<dbReference type="Gene3D" id="3.90.180.10">
    <property type="entry name" value="Medium-chain alcohol dehydrogenases, catalytic domain"/>
    <property type="match status" value="1"/>
</dbReference>
<comment type="catalytic activity">
    <reaction evidence="16">
        <text>(3R)-hydroxydecanoyl-[ACP] = (2E)-decenoyl-[ACP] + H2O</text>
        <dbReference type="Rhea" id="RHEA:41860"/>
        <dbReference type="Rhea" id="RHEA-COMP:9638"/>
        <dbReference type="Rhea" id="RHEA-COMP:9639"/>
        <dbReference type="ChEBI" id="CHEBI:15377"/>
        <dbReference type="ChEBI" id="CHEBI:78466"/>
        <dbReference type="ChEBI" id="CHEBI:78467"/>
    </reaction>
    <physiologicalReaction direction="left-to-right" evidence="16">
        <dbReference type="Rhea" id="RHEA:41861"/>
    </physiologicalReaction>
</comment>
<dbReference type="SMART" id="SM00827">
    <property type="entry name" value="PKS_AT"/>
    <property type="match status" value="3"/>
</dbReference>
<dbReference type="SUPFAM" id="SSF51735">
    <property type="entry name" value="NAD(P)-binding Rossmann-fold domains"/>
    <property type="match status" value="7"/>
</dbReference>
<dbReference type="InterPro" id="IPR002364">
    <property type="entry name" value="Quin_OxRdtase/zeta-crystal_CS"/>
</dbReference>
<keyword evidence="6" id="KW-0677">Repeat</keyword>
<evidence type="ECO:0000256" key="19">
    <source>
        <dbReference type="ARBA" id="ARBA00023399"/>
    </source>
</evidence>
<dbReference type="Pfam" id="PF13602">
    <property type="entry name" value="ADH_zinc_N_2"/>
    <property type="match status" value="1"/>
</dbReference>
<dbReference type="InterPro" id="IPR049900">
    <property type="entry name" value="PKS_mFAS_DH"/>
</dbReference>
<dbReference type="RefSeq" id="WP_231950659.1">
    <property type="nucleotide sequence ID" value="NZ_LT629701.1"/>
</dbReference>
<dbReference type="Gene3D" id="3.40.50.1820">
    <property type="entry name" value="alpha/beta hydrolase"/>
    <property type="match status" value="1"/>
</dbReference>
<organism evidence="61 62">
    <name type="scientific">Allokutzneria albata</name>
    <name type="common">Kibdelosporangium albatum</name>
    <dbReference type="NCBI Taxonomy" id="211114"/>
    <lineage>
        <taxon>Bacteria</taxon>
        <taxon>Bacillati</taxon>
        <taxon>Actinomycetota</taxon>
        <taxon>Actinomycetes</taxon>
        <taxon>Pseudonocardiales</taxon>
        <taxon>Pseudonocardiaceae</taxon>
        <taxon>Allokutzneria</taxon>
    </lineage>
</organism>
<evidence type="ECO:0000256" key="22">
    <source>
        <dbReference type="ARBA" id="ARBA00023442"/>
    </source>
</evidence>
<evidence type="ECO:0000256" key="15">
    <source>
        <dbReference type="ARBA" id="ARBA00023373"/>
    </source>
</evidence>
<evidence type="ECO:0000256" key="34">
    <source>
        <dbReference type="ARBA" id="ARBA00048051"/>
    </source>
</evidence>
<feature type="region of interest" description="C-terminal hotdog fold" evidence="57">
    <location>
        <begin position="4181"/>
        <end position="4311"/>
    </location>
</feature>
<evidence type="ECO:0000256" key="44">
    <source>
        <dbReference type="ARBA" id="ARBA00049019"/>
    </source>
</evidence>
<comment type="catalytic activity">
    <reaction evidence="45">
        <text>decanoyl-[ACP] + malonyl-[ACP] + H(+) = 3-oxododecanoyl-[ACP] + holo-[ACP] + CO2</text>
        <dbReference type="Rhea" id="RHEA:41868"/>
        <dbReference type="Rhea" id="RHEA-COMP:9623"/>
        <dbReference type="Rhea" id="RHEA-COMP:9640"/>
        <dbReference type="Rhea" id="RHEA-COMP:9641"/>
        <dbReference type="Rhea" id="RHEA-COMP:9685"/>
        <dbReference type="ChEBI" id="CHEBI:15378"/>
        <dbReference type="ChEBI" id="CHEBI:16526"/>
        <dbReference type="ChEBI" id="CHEBI:64479"/>
        <dbReference type="ChEBI" id="CHEBI:78449"/>
        <dbReference type="ChEBI" id="CHEBI:78468"/>
        <dbReference type="ChEBI" id="CHEBI:78469"/>
    </reaction>
    <physiologicalReaction direction="left-to-right" evidence="45">
        <dbReference type="Rhea" id="RHEA:41869"/>
    </physiologicalReaction>
</comment>
<evidence type="ECO:0000256" key="2">
    <source>
        <dbReference type="ARBA" id="ARBA00005189"/>
    </source>
</evidence>
<dbReference type="EMBL" id="LT629701">
    <property type="protein sequence ID" value="SDM38948.1"/>
    <property type="molecule type" value="Genomic_DNA"/>
</dbReference>
<evidence type="ECO:0000256" key="12">
    <source>
        <dbReference type="ARBA" id="ARBA00023315"/>
    </source>
</evidence>
<dbReference type="PROSITE" id="PS01162">
    <property type="entry name" value="QOR_ZETA_CRYSTAL"/>
    <property type="match status" value="1"/>
</dbReference>
<evidence type="ECO:0000256" key="49">
    <source>
        <dbReference type="ARBA" id="ARBA00049422"/>
    </source>
</evidence>
<evidence type="ECO:0000313" key="62">
    <source>
        <dbReference type="Proteomes" id="UP000183376"/>
    </source>
</evidence>
<feature type="active site" description="Proton acceptor; for dehydratase activity" evidence="57">
    <location>
        <position position="904"/>
    </location>
</feature>
<feature type="domain" description="Ketosynthase family 3 (KS3)" evidence="59">
    <location>
        <begin position="28"/>
        <end position="452"/>
    </location>
</feature>
<evidence type="ECO:0000256" key="50">
    <source>
        <dbReference type="ARBA" id="ARBA00049449"/>
    </source>
</evidence>
<evidence type="ECO:0000256" key="1">
    <source>
        <dbReference type="ARBA" id="ARBA00001957"/>
    </source>
</evidence>
<gene>
    <name evidence="61" type="ORF">SAMN04489726_1381</name>
</gene>
<dbReference type="Gene3D" id="3.40.50.720">
    <property type="entry name" value="NAD(P)-binding Rossmann-like Domain"/>
    <property type="match status" value="3"/>
</dbReference>
<dbReference type="CDD" id="cd08952">
    <property type="entry name" value="KR_1_SDR_x"/>
    <property type="match status" value="1"/>
</dbReference>
<comment type="catalytic activity">
    <reaction evidence="20">
        <text>(3R)-hydroxyhexadecanoyl-[ACP] = (2E)-hexadecenoyl-[ACP] + H2O</text>
        <dbReference type="Rhea" id="RHEA:41908"/>
        <dbReference type="Rhea" id="RHEA-COMP:9650"/>
        <dbReference type="Rhea" id="RHEA-COMP:9651"/>
        <dbReference type="ChEBI" id="CHEBI:15377"/>
        <dbReference type="ChEBI" id="CHEBI:78480"/>
        <dbReference type="ChEBI" id="CHEBI:78481"/>
    </reaction>
    <physiologicalReaction direction="left-to-right" evidence="20">
        <dbReference type="Rhea" id="RHEA:41909"/>
    </physiologicalReaction>
</comment>
<dbReference type="Pfam" id="PF08240">
    <property type="entry name" value="ADH_N"/>
    <property type="match status" value="1"/>
</dbReference>
<feature type="region of interest" description="C-terminal hotdog fold" evidence="57">
    <location>
        <begin position="990"/>
        <end position="1124"/>
    </location>
</feature>
<dbReference type="Pfam" id="PF00550">
    <property type="entry name" value="PP-binding"/>
    <property type="match status" value="3"/>
</dbReference>
<comment type="subunit">
    <text evidence="56">Homodimer. Erythronolide synthase is composed of EryAI, EryAII and EryAIII multimodular (2 modules) polypeptides each coding for a functional synthase subunit which participates in 2 of the six FAS-like elongation steps required for formation of the polyketide. Module 1, 2, 3, 4, 5, and 6 participating in biosynthesis steps 1, 2, 3, 4, 5, and 6, respectively.</text>
</comment>
<feature type="domain" description="PKS/mFAS DH" evidence="60">
    <location>
        <begin position="4054"/>
        <end position="4311"/>
    </location>
</feature>
<dbReference type="InterPro" id="IPR001031">
    <property type="entry name" value="Thioesterase"/>
</dbReference>
<evidence type="ECO:0000256" key="42">
    <source>
        <dbReference type="ARBA" id="ARBA00048704"/>
    </source>
</evidence>
<evidence type="ECO:0000256" key="57">
    <source>
        <dbReference type="PROSITE-ProRule" id="PRU01363"/>
    </source>
</evidence>
<evidence type="ECO:0000256" key="9">
    <source>
        <dbReference type="ARBA" id="ARBA00023194"/>
    </source>
</evidence>
<dbReference type="Pfam" id="PF22953">
    <property type="entry name" value="SpnB_Rossmann"/>
    <property type="match status" value="2"/>
</dbReference>
<dbReference type="InterPro" id="IPR016036">
    <property type="entry name" value="Malonyl_transacylase_ACP-bd"/>
</dbReference>
<keyword evidence="12" id="KW-0012">Acyltransferase</keyword>
<dbReference type="Pfam" id="PF00975">
    <property type="entry name" value="Thioesterase"/>
    <property type="match status" value="1"/>
</dbReference>
<dbReference type="SUPFAM" id="SSF53474">
    <property type="entry name" value="alpha/beta-Hydrolases"/>
    <property type="match status" value="1"/>
</dbReference>
<dbReference type="PROSITE" id="PS52004">
    <property type="entry name" value="KS3_2"/>
    <property type="match status" value="3"/>
</dbReference>
<dbReference type="PROSITE" id="PS52019">
    <property type="entry name" value="PKS_MFAS_DH"/>
    <property type="match status" value="2"/>
</dbReference>
<comment type="catalytic activity">
    <reaction evidence="36">
        <text>tetradecanoyl-[ACP] + H2O = tetradecanoate + holo-[ACP] + H(+)</text>
        <dbReference type="Rhea" id="RHEA:30123"/>
        <dbReference type="Rhea" id="RHEA-COMP:9648"/>
        <dbReference type="Rhea" id="RHEA-COMP:9685"/>
        <dbReference type="ChEBI" id="CHEBI:15377"/>
        <dbReference type="ChEBI" id="CHEBI:15378"/>
        <dbReference type="ChEBI" id="CHEBI:30807"/>
        <dbReference type="ChEBI" id="CHEBI:64479"/>
        <dbReference type="ChEBI" id="CHEBI:78477"/>
        <dbReference type="EC" id="3.1.2.14"/>
    </reaction>
    <physiologicalReaction direction="left-to-right" evidence="36">
        <dbReference type="Rhea" id="RHEA:30124"/>
    </physiologicalReaction>
</comment>
<dbReference type="InterPro" id="IPR041618">
    <property type="entry name" value="PKS_DE"/>
</dbReference>
<evidence type="ECO:0000256" key="35">
    <source>
        <dbReference type="ARBA" id="ARBA00048281"/>
    </source>
</evidence>
<sequence length="5015" mass="531159">MSEKKLRDYLRRVTVDLHRARQELRRSREPIAVVAMSCRYPGGVGTPEQLWRLVADGRDAISGFPADRGWDLDRLVHPDPDRPGTTYVAEGGFVDGVAEFDAAFFGISPREALGMDPQQRLLLETAWEAVERAGIDPTTLRGSRTGVFAGVMYQDYRSRLRQEPEEVQGYLGAGSSGSIASGRIAYTLGLRGPAITVDTACSSSLVALHLAAQALRRGECEMALVGGAMLMSSPVAFVDFARQRGLAPDGRCKPFSDRADGTAWGEGVGMLLVERLSEAERFGHPVLAVLRGSAVNSDGASSGLTAPNGPAQQRVITDALADASLEPSDVDMVEGHGTGTALGDPIEAQALLATYGQDRDRPLWLGSLKSNIGHTQAAAGVGGVIKAIMALRNEVMPKTLHADVPSSHVDWSTGDVRLLTEARPWPVGERPRRVGVSAFGFSGTNAHVILEEAHTPPVEERVLDDRVVPLLVSGSTPDAVREQAARLRTVSAHPIDVGFTLATARTSFPCRAVVLGDEALEITEAVRAPRIAFIFPGQGAQRVGMGRELAKRFPVFEDALAQVCAELDKHLDRPLLELMWVDEALDRTEYAQPALFAVGVALFRLTESFGVRPDFLIGHSLGEITAAHVAGALSLADACSFVAARGRLMQRLPEGGAMVAIPASEAEVLATLRPGVNLAGVNSDRAVVISGEEEAVEEVAAQWPRAKRLRVSHAFHSARMDPMLDELREVVAGLAFTGPRIPIVSNVTGDVLGADIASPDYWARHARECVRFGDGTRRLRELGATAFVELGPGALGTVVDAFPALGRSEELSFVRMLGKLHTHGSTVDWTTFFDGSGARLADLPTYPFQRSRYWLDPGRDASGASALGLDPVDHPLLGAAIANDGGLVLTGSLSAAAHAWLGQHSVGGRVILPGTAFLELAVEAGRHIGRDRVSELILQKPLVLPGSGSVRIQIAVDRAGAFTIGDYASGTLTSAPVSPRVVEQWPPPGAENVPTDEAYSRFAEHGFDYGPLFRGLRRVWVRGEEIFAEVGLSETVDVRGYNVHPVLLDSALHAKGLVTFSGGTVRLPFSWRDVTVHSSGATALRVRIAPTSSGVALDATDSTGQPVITVGELTFRSRTSSAASLLELQWDPVDLPASGVDAPVLRPTDVQEALAGVQTALGEDHPRTVVVAPGGTGTDMAQAAVWGLVRSAQAEHPGRFLLVDTDEPDDVVLRAAALGEDEIALRDGVAHRPRLAPYAGPVGSEWRVDLTERGTLDNVSFVDADPRRLAEGEVRIEVRAAGLNFRDVLTALGAYPGESVLGSEAAGTIVELGPGVSGFSLGERVMGIVPASFGPTAVTDHRMLVRVPQAWDFTQAASMPLAFLTAYYGLVDLGGVQPGESVLVHAAAGGVGMAAVQLARHLGCTVYGTASPVKWDAVDLPASHLASSRDLGFAERFPKVDVVLNSLAGEFVDASFGLLRPGGRFVELGKTDLRAPAPNYFPFDLFEAAGPERIGEMLRDLVELFERGDLVPPPITTWDVRRAPEALRFMRDAKHTGKIVLTLPAPVDPDGTVLITGGTGALGRLIARHLVERHGRRKLVLLSRSGGPAPELDGASVRVVACDVGDRDALAAVLAEIPDLTTVIHAAGVLDDGVVTSLTPSRLSEVLRAKAESAWHLHELTDGPAEFILFSSAAGVLGGPGQANYAAANASLDALARHRRSLGLPALSIAWGLWESGMGSGVKNSDVLPLTNQQGLELFDAALTTGAAVLVPLRRRPRKAVARKGSGDPLSLVRAHAAAVLGHASPSSIGADQKFSDAGFDSLTAVELRNRLATATGVRLPATLVFDFPTPAALAAHLAAETAPPEVVTTRATDDDPIVIVGMSCRFPGGVRSPEEFWELMRSGGDAITEPPADRGWPVSAAGGFLDGAYDFDAAFFGISPREALAMDPQQRVFLELCWEAVERAGVDAASLRGSRTGVFVGTSGQDYTRLLLSSPAREELEGLIATGSTVSVISGRVAYTMGLEGPAVTLDTACSSSLVALHLAARAVRDGECSMALAGGVTIMSDPAVFTEFGRQGAVAPDGRCKAFSAQADGTGFAEGAGVVVIERLSDARRLGHNVLAVLRGSAMNSDGASNGLTAPNGPSQQRVIRAALSAAGLSTSDVDVVEAHGTGTALGDPIEAQAILATYGQDRDQPVLLGSVKSNIGHTQAAAGIAGVIKTVLALRHGELPSTLHISEPASHVDWSAGSVALLTETREWPERGRPRRAAVSSFGVSGTNAHAIIEQAPSAASPAAVSEDVPWPLSARTPTALQEMARQLSAVDGLRSADVGLTLSRRTTFEHRAVVFERAALDALAQGDEHTALVRGIATATGKVVFVFPGQGSQFPGMAKELLARSSRFAELLAECDAALRPHVTWSLPEVLRDGVGLDRLDVVQPVLFSVMVSLAALWREHGVRPDAVVGHSQGEIAAACVAGVLPLAEAARLVALRSRVYQALSGHGAMAVITLPRAEVEARLAGRLDVAAINDPASVTVSGSPAAVDEFVAECEAEGIRAKRVRGVHVAGHSRQTERVREEILAVVADLRPLAGEVPFYSTVTGDLLDGTQLDAEYWYRNLRQPVLFADAAASLARDGYEVFIEPSPHPMLTASVQAVVPDAITLSTLRREDGARFPKALAEAFVRGIAVDWSSELVGARVVELPPYPFEHVSYRPSGVVREVEEPGFWEAVERTDAGAVAELLPSADREAIEAVLPALRAWRRTRREQSIVDSWRYRVRWKPLESKQDRPPGRWLIVAPDVDHPWIDAAAHAMGEHGVVVSLAEVSAMSDYSGVLSLLALDEDTGLAATVELISVVTAPLWIATCGAVSVGRADRGVRPVQAQLWGLGRVFGLERAEVYGGLIDLPVDTGERARTRLVAALTGAEDQVAVRSAGTFARRLVRAPLGNATPSRAWTLRGTTLITGGTGAIGQMITDWALREGAERVVVLSRSASPELSRERVTAVRCDVTDRDALAAVLAEIPDLTTVIHAAGVLQPALLSDLDSAALDREMAAKVLGARHLDSLVGELDAFVLFSSNAGVWGGAGQAAYAAANAYLDALAEDRRARGLTATSVAWGAWAGGGMAAGEAAKRFLNRIGMRAMPADLALAALRQAVEHDDVTVSVADMDWQRFVPGYSASRRRPFFEGFAEPEPAATPVRRSRRDLLELVRANAATVLGLASGAEIPSDRAFREVGFDSVTAVDLRERLSAALGTRLPATVVFDHPSPAALVDHLLGETPEPEPELTATTEPIAIVAMSCRLPGGVRSPEDLWELVSSGTDAMTSFPADRGWDLGSTSTPEIGGFVDDVAGFDAAFFGISPREALAMDPQQRLLLETAWECVERAGIDPTSLKGSRTGVFVGGASQGYAGLMAEAAEGYLTTADAGSVMSGRIAYQFGLEGPALTVDTACSSSLVALHLAIKALRNGECSLAMAAGVAVLLTPTVFEEFNRQGGLAADGRCKAFSDSADGTNFAEGVAVLLVERLSDAERNGHEILAVLRGSATNSDGASNGLTAPNGPSQQRVITAALADAGLRPSEVDYVEAHGTGTRLGDPIEAQALLATYGRDRSSPLWLGSSKSNIGHTQAASGLVGVIKTVLAMRNGVLPATLHVTEPASTVDWSAGDVRLLTEPRPWSGPRRAGVSSFGVSGTNAHVIVEQAPVVSRAAVAAPARVVPWVFSARSEAALHRQIDRVAVAAEGLEPADVGFTLGRRASMPYRAAAVGADLITGKVREEPGLAIMFTGQGSQRIGMGQGLYEAYPRFAAAFDEVAAHLDQHIDRPLHEVVNDEAINETGYAQPAIFAVEVALFRLVESLGVRPGQLIGHSVGEVAAAHVSGVLSLADACELIAARGRLMQQLPAGGAMLAVQAGESEIEGVPVAAVNGPASVVLSGTASVIAEQERLWTARGRRTKWLKVSHAFHSELMEPMLADFAAVVSRMTFREPSIPIVSTVDGKITDPDYWVRQVRETVRFHDGMTELAARGTTVFLELGPDNVLSSTDADGVLLPALRREQPEDVTFARAVAELFVNGVPMSLDAMFPGARLVELPTYAFQHERYWPGSSLSVTLSPERDPWLAEHRVGDRLLFPGTGFLDLAFQAGMGVRLVEMTLEAPLVLPERGDVELRVESSEHSLVIETRGEQGWVRHATASLAPASEPPPVDWRCWPPEGAEPLSLDGFYDRLASSGFHYGPTFRGLRAAWRRGPEIFAEVSVPASDHRLHPALADAALHAMSLAEGASEEAGLPFVWRGVSLYAEGVSEARVRLRFEDGAVSMLLTDTCDRPVSAVDGLVLRPLRAERPPLFHVDWVEVTGERGGLLPETRFVHDVYEALELVRAWSGSRLVVLTSGAVATDTPNLGAAPVWGLVRSAMAERPGQFALLDIDCAPHEVPPHALTGSEPELALRAGRLLAPRMVRAAAEGEAKWDTEGTVLITGGGGKLGRAVARHLAETHGVRHVLLLGRTEPSALDLGDTRVSTVACDVADRAALSEVLEAIPDLTAVVHTAGVLDDGLLETIAADHLAAVLAPKVDGARNLHELTRDRGLSAFVLFSSLAGFAGSAGQAAYAAANTYLDALAQHRHAAGLPAVSLAWGMWAGEGGMTAGLGEVERARLARNGLLGLSTVEALELFDAACAGTRPFVIAAKFGTRPAQRAEEPATTLEVVQSHIADVLGYRGLVDPAAPLAELGFDSLTGVELRNRLSRATSLKLPATLVFDHPTPAALAAHIEQATSPAPEDDPIRAQYRRSHELGRVDEYVELLEGMSQFAPRFTTFPAEPPVRLASGPTTPKVVCVPSLVPPVGTQQFAGFASAFRGRHEVWALNAPGYRAGEPLPATVTALAEHHATALHRRFGDEPVLLLAHSSGGWTAHAIAEHLEQAGRPAAGVVLIDTYAPGQELDRRFRAAMYGRQISGFDTMAVDGAQLTAMGGYLRLFREWRPHHLSTPVLFAQAMECMPETADLVAEGVPWRATWPAAQTTIGVPGNHFTVVTEHAVRTAEAISDWIRAVR</sequence>
<dbReference type="InterPro" id="IPR036291">
    <property type="entry name" value="NAD(P)-bd_dom_sf"/>
</dbReference>
<evidence type="ECO:0000256" key="41">
    <source>
        <dbReference type="ARBA" id="ARBA00048691"/>
    </source>
</evidence>
<dbReference type="InterPro" id="IPR036736">
    <property type="entry name" value="ACP-like_sf"/>
</dbReference>
<comment type="catalytic activity">
    <reaction evidence="46">
        <text>(2E)-tetradecenoyl-[ACP] + NADPH + H(+) = tetradecanoyl-[ACP] + NADP(+)</text>
        <dbReference type="Rhea" id="RHEA:41896"/>
        <dbReference type="Rhea" id="RHEA-COMP:9647"/>
        <dbReference type="Rhea" id="RHEA-COMP:9648"/>
        <dbReference type="ChEBI" id="CHEBI:15378"/>
        <dbReference type="ChEBI" id="CHEBI:57783"/>
        <dbReference type="ChEBI" id="CHEBI:58349"/>
        <dbReference type="ChEBI" id="CHEBI:78475"/>
        <dbReference type="ChEBI" id="CHEBI:78477"/>
    </reaction>
    <physiologicalReaction direction="left-to-right" evidence="46">
        <dbReference type="Rhea" id="RHEA:41897"/>
    </physiologicalReaction>
</comment>
<dbReference type="InterPro" id="IPR050091">
    <property type="entry name" value="PKS_NRPS_Biosynth_Enz"/>
</dbReference>
<comment type="catalytic activity">
    <reaction evidence="27">
        <text>tetradecanoyl-[ACP] + malonyl-[ACP] + H(+) = 3-oxohexadecanoyl-[ACP] + holo-[ACP] + CO2</text>
        <dbReference type="Rhea" id="RHEA:41900"/>
        <dbReference type="Rhea" id="RHEA-COMP:9623"/>
        <dbReference type="Rhea" id="RHEA-COMP:9648"/>
        <dbReference type="Rhea" id="RHEA-COMP:9649"/>
        <dbReference type="Rhea" id="RHEA-COMP:9685"/>
        <dbReference type="ChEBI" id="CHEBI:15378"/>
        <dbReference type="ChEBI" id="CHEBI:16526"/>
        <dbReference type="ChEBI" id="CHEBI:64479"/>
        <dbReference type="ChEBI" id="CHEBI:78449"/>
        <dbReference type="ChEBI" id="CHEBI:78477"/>
        <dbReference type="ChEBI" id="CHEBI:78478"/>
    </reaction>
    <physiologicalReaction direction="left-to-right" evidence="27">
        <dbReference type="Rhea" id="RHEA:41901"/>
    </physiologicalReaction>
</comment>
<dbReference type="NCBIfam" id="NF045894">
    <property type="entry name" value="PKS_plus_SDR"/>
    <property type="match status" value="1"/>
</dbReference>
<dbReference type="STRING" id="211114.SAMN04489726_1381"/>
<dbReference type="PROSITE" id="PS00606">
    <property type="entry name" value="KS3_1"/>
    <property type="match status" value="3"/>
</dbReference>
<dbReference type="Pfam" id="PF14765">
    <property type="entry name" value="PS-DH"/>
    <property type="match status" value="2"/>
</dbReference>
<dbReference type="InterPro" id="IPR006162">
    <property type="entry name" value="Ppantetheine_attach_site"/>
</dbReference>
<dbReference type="CDD" id="cd08956">
    <property type="entry name" value="KR_3_FAS_SDR_x"/>
    <property type="match status" value="2"/>
</dbReference>
<evidence type="ECO:0000256" key="4">
    <source>
        <dbReference type="ARBA" id="ARBA00022553"/>
    </source>
</evidence>
<comment type="catalytic activity">
    <reaction evidence="25">
        <text>a (3R)-hydroxyacyl-[ACP] + NADP(+) = a 3-oxoacyl-[ACP] + NADPH + H(+)</text>
        <dbReference type="Rhea" id="RHEA:17397"/>
        <dbReference type="Rhea" id="RHEA-COMP:9916"/>
        <dbReference type="Rhea" id="RHEA-COMP:9945"/>
        <dbReference type="ChEBI" id="CHEBI:15378"/>
        <dbReference type="ChEBI" id="CHEBI:57783"/>
        <dbReference type="ChEBI" id="CHEBI:58349"/>
        <dbReference type="ChEBI" id="CHEBI:78776"/>
        <dbReference type="ChEBI" id="CHEBI:78827"/>
        <dbReference type="EC" id="1.1.1.100"/>
    </reaction>
    <physiologicalReaction direction="right-to-left" evidence="25">
        <dbReference type="Rhea" id="RHEA:17399"/>
    </physiologicalReaction>
</comment>
<evidence type="ECO:0000256" key="37">
    <source>
        <dbReference type="ARBA" id="ARBA00048420"/>
    </source>
</evidence>
<comment type="catalytic activity">
    <reaction evidence="19">
        <text>(3R)-hydroxyoctadecanoyl-[ACP] = (2E)-octadecenoyl-[ACP] + H2O</text>
        <dbReference type="Rhea" id="RHEA:41924"/>
        <dbReference type="Rhea" id="RHEA-COMP:9654"/>
        <dbReference type="Rhea" id="RHEA-COMP:9655"/>
        <dbReference type="ChEBI" id="CHEBI:15377"/>
        <dbReference type="ChEBI" id="CHEBI:78488"/>
        <dbReference type="ChEBI" id="CHEBI:78489"/>
    </reaction>
    <physiologicalReaction direction="left-to-right" evidence="19">
        <dbReference type="Rhea" id="RHEA:41925"/>
    </physiologicalReaction>
</comment>
<evidence type="ECO:0000259" key="59">
    <source>
        <dbReference type="PROSITE" id="PS52004"/>
    </source>
</evidence>
<dbReference type="CDD" id="cd05195">
    <property type="entry name" value="enoyl_red"/>
    <property type="match status" value="1"/>
</dbReference>
<dbReference type="InterPro" id="IPR011032">
    <property type="entry name" value="GroES-like_sf"/>
</dbReference>
<comment type="catalytic activity">
    <reaction evidence="41">
        <text>holo-[ACP] + acetyl-CoA = acetyl-[ACP] + CoA</text>
        <dbReference type="Rhea" id="RHEA:41788"/>
        <dbReference type="Rhea" id="RHEA-COMP:9621"/>
        <dbReference type="Rhea" id="RHEA-COMP:9685"/>
        <dbReference type="ChEBI" id="CHEBI:57287"/>
        <dbReference type="ChEBI" id="CHEBI:57288"/>
        <dbReference type="ChEBI" id="CHEBI:64479"/>
        <dbReference type="ChEBI" id="CHEBI:78446"/>
        <dbReference type="EC" id="2.3.1.38"/>
    </reaction>
    <physiologicalReaction direction="left-to-right" evidence="41">
        <dbReference type="Rhea" id="RHEA:41789"/>
    </physiologicalReaction>
</comment>
<dbReference type="GO" id="GO:0004316">
    <property type="term" value="F:3-oxoacyl-[acyl-carrier-protein] reductase (NADPH) activity"/>
    <property type="evidence" value="ECO:0007669"/>
    <property type="project" value="UniProtKB-EC"/>
</dbReference>
<dbReference type="GO" id="GO:0019171">
    <property type="term" value="F:(3R)-hydroxyacyl-[acyl-carrier-protein] dehydratase activity"/>
    <property type="evidence" value="ECO:0007669"/>
    <property type="project" value="UniProtKB-EC"/>
</dbReference>
<evidence type="ECO:0000256" key="3">
    <source>
        <dbReference type="ARBA" id="ARBA00022450"/>
    </source>
</evidence>
<dbReference type="InterPro" id="IPR018201">
    <property type="entry name" value="Ketoacyl_synth_AS"/>
</dbReference>
<evidence type="ECO:0000256" key="10">
    <source>
        <dbReference type="ARBA" id="ARBA00023239"/>
    </source>
</evidence>
<dbReference type="SMART" id="SM00824">
    <property type="entry name" value="PKS_TE"/>
    <property type="match status" value="1"/>
</dbReference>
<evidence type="ECO:0000256" key="21">
    <source>
        <dbReference type="ARBA" id="ARBA00023402"/>
    </source>
</evidence>
<dbReference type="SUPFAM" id="SSF55048">
    <property type="entry name" value="Probable ACP-binding domain of malonyl-CoA ACP transacylase"/>
    <property type="match status" value="3"/>
</dbReference>
<evidence type="ECO:0000313" key="61">
    <source>
        <dbReference type="EMBL" id="SDM38948.1"/>
    </source>
</evidence>
<comment type="function">
    <text evidence="22">Fatty acid synthetase is a multifunctional enzyme that catalyzes the de novo biosynthesis of long-chain saturated fatty acids starting from acetyl-CoA and malonyl-CoA in the presence of NADPH. This multifunctional protein contains 7 catalytic activities and a site for the binding of the prosthetic group 4'-phosphopantetheine of the acyl carrier protein ([ACP]) domain.</text>
</comment>
<comment type="catalytic activity">
    <reaction evidence="51">
        <text>(2E)-decenoyl-[ACP] + NADPH + H(+) = decanoyl-[ACP] + NADP(+)</text>
        <dbReference type="Rhea" id="RHEA:41864"/>
        <dbReference type="Rhea" id="RHEA-COMP:9639"/>
        <dbReference type="Rhea" id="RHEA-COMP:9640"/>
        <dbReference type="ChEBI" id="CHEBI:15378"/>
        <dbReference type="ChEBI" id="CHEBI:57783"/>
        <dbReference type="ChEBI" id="CHEBI:58349"/>
        <dbReference type="ChEBI" id="CHEBI:78467"/>
        <dbReference type="ChEBI" id="CHEBI:78468"/>
    </reaction>
    <physiologicalReaction direction="left-to-right" evidence="51">
        <dbReference type="Rhea" id="RHEA:41865"/>
    </physiologicalReaction>
</comment>
<dbReference type="InterPro" id="IPR016035">
    <property type="entry name" value="Acyl_Trfase/lysoPLipase"/>
</dbReference>
<evidence type="ECO:0000256" key="30">
    <source>
        <dbReference type="ARBA" id="ARBA00047810"/>
    </source>
</evidence>
<dbReference type="InterPro" id="IPR020806">
    <property type="entry name" value="PKS_PP-bd"/>
</dbReference>
<dbReference type="Gene3D" id="3.40.47.10">
    <property type="match status" value="3"/>
</dbReference>
<feature type="domain" description="Ketosynthase family 3 (KS3)" evidence="59">
    <location>
        <begin position="3263"/>
        <end position="3671"/>
    </location>
</feature>
<evidence type="ECO:0000256" key="18">
    <source>
        <dbReference type="ARBA" id="ARBA00023398"/>
    </source>
</evidence>
<evidence type="ECO:0000256" key="29">
    <source>
        <dbReference type="ARBA" id="ARBA00047578"/>
    </source>
</evidence>
<keyword evidence="5 61" id="KW-0808">Transferase</keyword>
<dbReference type="PANTHER" id="PTHR43775:SF51">
    <property type="entry name" value="INACTIVE PHENOLPHTHIOCEROL SYNTHESIS POLYKETIDE SYNTHASE TYPE I PKS1-RELATED"/>
    <property type="match status" value="1"/>
</dbReference>
<dbReference type="GO" id="GO:0008270">
    <property type="term" value="F:zinc ion binding"/>
    <property type="evidence" value="ECO:0007669"/>
    <property type="project" value="InterPro"/>
</dbReference>
<keyword evidence="3" id="KW-0596">Phosphopantetheine</keyword>
<keyword evidence="11" id="KW-0511">Multifunctional enzyme</keyword>
<dbReference type="Pfam" id="PF00698">
    <property type="entry name" value="Acyl_transf_1"/>
    <property type="match status" value="3"/>
</dbReference>
<dbReference type="InterPro" id="IPR013968">
    <property type="entry name" value="PKS_KR"/>
</dbReference>
<dbReference type="SUPFAM" id="SSF52151">
    <property type="entry name" value="FabD/lysophospholipase-like"/>
    <property type="match status" value="3"/>
</dbReference>
<feature type="active site" description="Proton acceptor; for dehydratase activity" evidence="57">
    <location>
        <position position="4090"/>
    </location>
</feature>
<dbReference type="InterPro" id="IPR020841">
    <property type="entry name" value="PKS_Beta-ketoAc_synthase_dom"/>
</dbReference>
<comment type="catalytic activity">
    <reaction evidence="37">
        <text>(2E)-octenoyl-[ACP] + NADPH + H(+) = octanoyl-[ACP] + NADP(+)</text>
        <dbReference type="Rhea" id="RHEA:41848"/>
        <dbReference type="Rhea" id="RHEA-COMP:9635"/>
        <dbReference type="Rhea" id="RHEA-COMP:9636"/>
        <dbReference type="ChEBI" id="CHEBI:15378"/>
        <dbReference type="ChEBI" id="CHEBI:57783"/>
        <dbReference type="ChEBI" id="CHEBI:58349"/>
        <dbReference type="ChEBI" id="CHEBI:78462"/>
        <dbReference type="ChEBI" id="CHEBI:78463"/>
    </reaction>
    <physiologicalReaction direction="left-to-right" evidence="37">
        <dbReference type="Rhea" id="RHEA:41849"/>
    </physiologicalReaction>
</comment>
<comment type="catalytic activity">
    <reaction evidence="40">
        <text>a 2,3-saturated acyl-[ACP] + NADP(+) = a (2E)-enoyl-[ACP] + NADPH + H(+)</text>
        <dbReference type="Rhea" id="RHEA:22564"/>
        <dbReference type="Rhea" id="RHEA-COMP:9925"/>
        <dbReference type="Rhea" id="RHEA-COMP:9926"/>
        <dbReference type="ChEBI" id="CHEBI:15378"/>
        <dbReference type="ChEBI" id="CHEBI:57783"/>
        <dbReference type="ChEBI" id="CHEBI:58349"/>
        <dbReference type="ChEBI" id="CHEBI:78784"/>
        <dbReference type="ChEBI" id="CHEBI:78785"/>
        <dbReference type="EC" id="1.3.1.39"/>
    </reaction>
    <physiologicalReaction direction="right-to-left" evidence="40">
        <dbReference type="Rhea" id="RHEA:22566"/>
    </physiologicalReaction>
</comment>
<dbReference type="InterPro" id="IPR014043">
    <property type="entry name" value="Acyl_transferase_dom"/>
</dbReference>
<evidence type="ECO:0000256" key="48">
    <source>
        <dbReference type="ARBA" id="ARBA00049414"/>
    </source>
</evidence>
<evidence type="ECO:0000256" key="51">
    <source>
        <dbReference type="ARBA" id="ARBA00049521"/>
    </source>
</evidence>
<feature type="domain" description="PKS/mFAS DH" evidence="60">
    <location>
        <begin position="874"/>
        <end position="1124"/>
    </location>
</feature>
<evidence type="ECO:0000256" key="16">
    <source>
        <dbReference type="ARBA" id="ARBA00023388"/>
    </source>
</evidence>
<dbReference type="PROSITE" id="PS50075">
    <property type="entry name" value="CARRIER"/>
    <property type="match status" value="3"/>
</dbReference>
<evidence type="ECO:0000256" key="38">
    <source>
        <dbReference type="ARBA" id="ARBA00048506"/>
    </source>
</evidence>
<dbReference type="FunFam" id="3.40.366.10:FF:000002">
    <property type="entry name" value="Probable polyketide synthase 2"/>
    <property type="match status" value="1"/>
</dbReference>
<dbReference type="SMART" id="SM00822">
    <property type="entry name" value="PKS_KR"/>
    <property type="match status" value="3"/>
</dbReference>
<keyword evidence="4" id="KW-0597">Phosphoprotein</keyword>
<evidence type="ECO:0000256" key="39">
    <source>
        <dbReference type="ARBA" id="ARBA00048571"/>
    </source>
</evidence>
<feature type="region of interest" description="N-terminal hotdog fold" evidence="57">
    <location>
        <begin position="874"/>
        <end position="979"/>
    </location>
</feature>
<dbReference type="FunFam" id="3.40.47.10:FF:000019">
    <property type="entry name" value="Polyketide synthase type I"/>
    <property type="match status" value="3"/>
</dbReference>
<evidence type="ECO:0000256" key="13">
    <source>
        <dbReference type="ARBA" id="ARBA00023332"/>
    </source>
</evidence>
<dbReference type="Pfam" id="PF21089">
    <property type="entry name" value="PKS_DH_N"/>
    <property type="match status" value="2"/>
</dbReference>
<dbReference type="Pfam" id="PF00109">
    <property type="entry name" value="ketoacyl-synt"/>
    <property type="match status" value="3"/>
</dbReference>
<keyword evidence="62" id="KW-1185">Reference proteome</keyword>
<comment type="catalytic activity">
    <reaction evidence="42">
        <text>hexadecanoyl-[ACP] + H2O = hexadecanoate + holo-[ACP] + H(+)</text>
        <dbReference type="Rhea" id="RHEA:41932"/>
        <dbReference type="Rhea" id="RHEA-COMP:9652"/>
        <dbReference type="Rhea" id="RHEA-COMP:9685"/>
        <dbReference type="ChEBI" id="CHEBI:7896"/>
        <dbReference type="ChEBI" id="CHEBI:15377"/>
        <dbReference type="ChEBI" id="CHEBI:15378"/>
        <dbReference type="ChEBI" id="CHEBI:64479"/>
        <dbReference type="ChEBI" id="CHEBI:78483"/>
        <dbReference type="EC" id="3.1.2.14"/>
    </reaction>
    <physiologicalReaction direction="left-to-right" evidence="42">
        <dbReference type="Rhea" id="RHEA:41933"/>
    </physiologicalReaction>
</comment>
<comment type="catalytic activity">
    <reaction evidence="35">
        <text>(2E)-dodecenoyl-[ACP] + NADPH + H(+) = dodecanoyl-[ACP] + NADP(+)</text>
        <dbReference type="Rhea" id="RHEA:41880"/>
        <dbReference type="Rhea" id="RHEA-COMP:9643"/>
        <dbReference type="Rhea" id="RHEA-COMP:9644"/>
        <dbReference type="ChEBI" id="CHEBI:15378"/>
        <dbReference type="ChEBI" id="CHEBI:57783"/>
        <dbReference type="ChEBI" id="CHEBI:58349"/>
        <dbReference type="ChEBI" id="CHEBI:65264"/>
        <dbReference type="ChEBI" id="CHEBI:78472"/>
    </reaction>
    <physiologicalReaction direction="left-to-right" evidence="35">
        <dbReference type="Rhea" id="RHEA:41881"/>
    </physiologicalReaction>
</comment>
<dbReference type="SMART" id="SM01294">
    <property type="entry name" value="PKS_PP_betabranch"/>
    <property type="match status" value="3"/>
</dbReference>
<dbReference type="GO" id="GO:0141148">
    <property type="term" value="F:enoyl-[acyl-carrier-protein] reductase (NADPH) activity"/>
    <property type="evidence" value="ECO:0007669"/>
    <property type="project" value="UniProtKB-EC"/>
</dbReference>
<keyword evidence="8" id="KW-0663">Pyridoxal phosphate</keyword>
<dbReference type="Pfam" id="PF02801">
    <property type="entry name" value="Ketoacyl-synt_C"/>
    <property type="match status" value="3"/>
</dbReference>
<evidence type="ECO:0000256" key="53">
    <source>
        <dbReference type="ARBA" id="ARBA00052442"/>
    </source>
</evidence>
<comment type="catalytic activity">
    <reaction evidence="52">
        <text>octanoyl-[ACP] + malonyl-[ACP] + H(+) = 3-oxodecanoyl-[ACP] + holo-[ACP] + CO2</text>
        <dbReference type="Rhea" id="RHEA:41852"/>
        <dbReference type="Rhea" id="RHEA-COMP:9623"/>
        <dbReference type="Rhea" id="RHEA-COMP:9636"/>
        <dbReference type="Rhea" id="RHEA-COMP:9637"/>
        <dbReference type="Rhea" id="RHEA-COMP:9685"/>
        <dbReference type="ChEBI" id="CHEBI:15378"/>
        <dbReference type="ChEBI" id="CHEBI:16526"/>
        <dbReference type="ChEBI" id="CHEBI:64479"/>
        <dbReference type="ChEBI" id="CHEBI:78449"/>
        <dbReference type="ChEBI" id="CHEBI:78463"/>
        <dbReference type="ChEBI" id="CHEBI:78464"/>
    </reaction>
    <physiologicalReaction direction="left-to-right" evidence="52">
        <dbReference type="Rhea" id="RHEA:41853"/>
    </physiologicalReaction>
</comment>
<dbReference type="FunFam" id="1.10.1200.10:FF:000007">
    <property type="entry name" value="Probable polyketide synthase pks17"/>
    <property type="match status" value="1"/>
</dbReference>
<dbReference type="InterPro" id="IPR049552">
    <property type="entry name" value="PKS_DH_N"/>
</dbReference>
<dbReference type="InterPro" id="IPR020843">
    <property type="entry name" value="ER"/>
</dbReference>
<dbReference type="GO" id="GO:0004313">
    <property type="term" value="F:[acyl-carrier-protein] S-acetyltransferase activity"/>
    <property type="evidence" value="ECO:0007669"/>
    <property type="project" value="UniProtKB-EC"/>
</dbReference>
<feature type="active site" description="Proton donor; for dehydratase activity" evidence="57">
    <location>
        <position position="4236"/>
    </location>
</feature>
<dbReference type="GO" id="GO:0031177">
    <property type="term" value="F:phosphopantetheine binding"/>
    <property type="evidence" value="ECO:0007669"/>
    <property type="project" value="InterPro"/>
</dbReference>
<keyword evidence="9" id="KW-0045">Antibiotic biosynthesis</keyword>
<evidence type="ECO:0000259" key="58">
    <source>
        <dbReference type="PROSITE" id="PS50075"/>
    </source>
</evidence>
<evidence type="ECO:0000256" key="47">
    <source>
        <dbReference type="ARBA" id="ARBA00049263"/>
    </source>
</evidence>
<dbReference type="SUPFAM" id="SSF47336">
    <property type="entry name" value="ACP-like"/>
    <property type="match status" value="2"/>
</dbReference>
<comment type="pathway">
    <text evidence="55">Antibiotic biosynthesis; erythromycin biosynthesis.</text>
</comment>
<comment type="catalytic activity">
    <reaction evidence="15">
        <text>(3R)-hydroxyhexanoyl-[ACP] = (2E)-hexenoyl-[ACP] + H2O</text>
        <dbReference type="Rhea" id="RHEA:41828"/>
        <dbReference type="Rhea" id="RHEA-COMP:9630"/>
        <dbReference type="Rhea" id="RHEA-COMP:9631"/>
        <dbReference type="ChEBI" id="CHEBI:15377"/>
        <dbReference type="ChEBI" id="CHEBI:78457"/>
        <dbReference type="ChEBI" id="CHEBI:78458"/>
    </reaction>
    <physiologicalReaction direction="left-to-right" evidence="15">
        <dbReference type="Rhea" id="RHEA:41829"/>
    </physiologicalReaction>
</comment>
<protein>
    <submittedName>
        <fullName evidence="61">Acyl transferase domain-containing protein</fullName>
    </submittedName>
</protein>
<dbReference type="SMART" id="SM00826">
    <property type="entry name" value="PKS_DH"/>
    <property type="match status" value="2"/>
</dbReference>
<evidence type="ECO:0000256" key="36">
    <source>
        <dbReference type="ARBA" id="ARBA00048289"/>
    </source>
</evidence>
<dbReference type="SMART" id="SM00825">
    <property type="entry name" value="PKS_KS"/>
    <property type="match status" value="3"/>
</dbReference>
<comment type="catalytic activity">
    <reaction evidence="17">
        <text>a (3R)-hydroxyacyl-[ACP] = a (2E)-enoyl-[ACP] + H2O</text>
        <dbReference type="Rhea" id="RHEA:13097"/>
        <dbReference type="Rhea" id="RHEA-COMP:9925"/>
        <dbReference type="Rhea" id="RHEA-COMP:9945"/>
        <dbReference type="ChEBI" id="CHEBI:15377"/>
        <dbReference type="ChEBI" id="CHEBI:78784"/>
        <dbReference type="ChEBI" id="CHEBI:78827"/>
        <dbReference type="EC" id="4.2.1.59"/>
    </reaction>
    <physiologicalReaction direction="left-to-right" evidence="17">
        <dbReference type="Rhea" id="RHEA:13098"/>
    </physiologicalReaction>
</comment>
<evidence type="ECO:0000256" key="20">
    <source>
        <dbReference type="ARBA" id="ARBA00023401"/>
    </source>
</evidence>
<dbReference type="SUPFAM" id="SSF53901">
    <property type="entry name" value="Thiolase-like"/>
    <property type="match status" value="3"/>
</dbReference>
<dbReference type="InterPro" id="IPR015083">
    <property type="entry name" value="NorB/c/GfsB-D-like_docking"/>
</dbReference>
<proteinExistence type="predicted"/>
<evidence type="ECO:0000256" key="33">
    <source>
        <dbReference type="ARBA" id="ARBA00047961"/>
    </source>
</evidence>
<evidence type="ECO:0000256" key="55">
    <source>
        <dbReference type="ARBA" id="ARBA00060622"/>
    </source>
</evidence>
<evidence type="ECO:0000256" key="54">
    <source>
        <dbReference type="ARBA" id="ARBA00060158"/>
    </source>
</evidence>
<comment type="cofactor">
    <cofactor evidence="1">
        <name>pantetheine 4'-phosphate</name>
        <dbReference type="ChEBI" id="CHEBI:47942"/>
    </cofactor>
</comment>
<dbReference type="InterPro" id="IPR020807">
    <property type="entry name" value="PKS_DH"/>
</dbReference>
<evidence type="ECO:0000256" key="31">
    <source>
        <dbReference type="ARBA" id="ARBA00047897"/>
    </source>
</evidence>
<dbReference type="InterPro" id="IPR016039">
    <property type="entry name" value="Thiolase-like"/>
</dbReference>
<dbReference type="PROSITE" id="PS00012">
    <property type="entry name" value="PHOSPHOPANTETHEINE"/>
    <property type="match status" value="3"/>
</dbReference>
<comment type="catalytic activity">
    <reaction evidence="34">
        <text>hexadecanoyl-[ACP] + malonyl-[ACP] + H(+) = 3-oxooctadecanoyl-[ACP] + holo-[ACP] + CO2</text>
        <dbReference type="Rhea" id="RHEA:41916"/>
        <dbReference type="Rhea" id="RHEA-COMP:9623"/>
        <dbReference type="Rhea" id="RHEA-COMP:9652"/>
        <dbReference type="Rhea" id="RHEA-COMP:9653"/>
        <dbReference type="Rhea" id="RHEA-COMP:9685"/>
        <dbReference type="ChEBI" id="CHEBI:15378"/>
        <dbReference type="ChEBI" id="CHEBI:16526"/>
        <dbReference type="ChEBI" id="CHEBI:64479"/>
        <dbReference type="ChEBI" id="CHEBI:78449"/>
        <dbReference type="ChEBI" id="CHEBI:78483"/>
        <dbReference type="ChEBI" id="CHEBI:78487"/>
    </reaction>
    <physiologicalReaction direction="left-to-right" evidence="34">
        <dbReference type="Rhea" id="RHEA:41917"/>
    </physiologicalReaction>
</comment>
<comment type="catalytic activity">
    <reaction evidence="53">
        <text>6 (S)-methylmalonyl-CoA + propanoyl-CoA + 6 NADPH + 12 H(+) = 6-deoxyerythronolide B + 6 CO2 + 6 NADP(+) + 7 CoA + H2O</text>
        <dbReference type="Rhea" id="RHEA:23068"/>
        <dbReference type="ChEBI" id="CHEBI:15377"/>
        <dbReference type="ChEBI" id="CHEBI:15378"/>
        <dbReference type="ChEBI" id="CHEBI:16089"/>
        <dbReference type="ChEBI" id="CHEBI:16526"/>
        <dbReference type="ChEBI" id="CHEBI:57287"/>
        <dbReference type="ChEBI" id="CHEBI:57327"/>
        <dbReference type="ChEBI" id="CHEBI:57392"/>
        <dbReference type="ChEBI" id="CHEBI:57783"/>
        <dbReference type="ChEBI" id="CHEBI:58349"/>
        <dbReference type="EC" id="2.3.1.94"/>
    </reaction>
</comment>
<dbReference type="InterPro" id="IPR020802">
    <property type="entry name" value="TesA-like"/>
</dbReference>
<dbReference type="Gene3D" id="1.10.1200.10">
    <property type="entry name" value="ACP-like"/>
    <property type="match status" value="3"/>
</dbReference>
<dbReference type="SMART" id="SM00829">
    <property type="entry name" value="PKS_ER"/>
    <property type="match status" value="1"/>
</dbReference>
<feature type="domain" description="Carrier" evidence="58">
    <location>
        <begin position="4663"/>
        <end position="4739"/>
    </location>
</feature>
<dbReference type="InterPro" id="IPR001227">
    <property type="entry name" value="Ac_transferase_dom_sf"/>
</dbReference>
<dbReference type="InterPro" id="IPR029058">
    <property type="entry name" value="AB_hydrolase_fold"/>
</dbReference>
<comment type="catalytic activity">
    <reaction evidence="47">
        <text>3-oxododecanoyl-[ACP] + NADPH + H(+) = (3R)-hydroxydodecanoyl-[ACP] + NADP(+)</text>
        <dbReference type="Rhea" id="RHEA:41872"/>
        <dbReference type="Rhea" id="RHEA-COMP:9641"/>
        <dbReference type="Rhea" id="RHEA-COMP:9642"/>
        <dbReference type="ChEBI" id="CHEBI:15378"/>
        <dbReference type="ChEBI" id="CHEBI:57783"/>
        <dbReference type="ChEBI" id="CHEBI:58349"/>
        <dbReference type="ChEBI" id="CHEBI:78469"/>
        <dbReference type="ChEBI" id="CHEBI:78470"/>
    </reaction>
    <physiologicalReaction direction="left-to-right" evidence="47">
        <dbReference type="Rhea" id="RHEA:41873"/>
    </physiologicalReaction>
</comment>
<evidence type="ECO:0000259" key="60">
    <source>
        <dbReference type="PROSITE" id="PS52019"/>
    </source>
</evidence>
<comment type="catalytic activity">
    <reaction evidence="13">
        <text>(3R)-hydroxyoctanoyl-[ACP] = (2E)-octenoyl-[ACP] + H2O</text>
        <dbReference type="Rhea" id="RHEA:41844"/>
        <dbReference type="Rhea" id="RHEA-COMP:9634"/>
        <dbReference type="Rhea" id="RHEA-COMP:9635"/>
        <dbReference type="ChEBI" id="CHEBI:15377"/>
        <dbReference type="ChEBI" id="CHEBI:78461"/>
        <dbReference type="ChEBI" id="CHEBI:78462"/>
    </reaction>
    <physiologicalReaction direction="left-to-right" evidence="13">
        <dbReference type="Rhea" id="RHEA:41845"/>
    </physiologicalReaction>
</comment>
<dbReference type="InterPro" id="IPR042104">
    <property type="entry name" value="PKS_dehydratase_sf"/>
</dbReference>
<comment type="catalytic activity">
    <reaction evidence="31">
        <text>(2E)-hexenoyl-[ACP] + NADPH + H(+) = hexanoyl-[ACP] + NADP(+)</text>
        <dbReference type="Rhea" id="RHEA:41832"/>
        <dbReference type="Rhea" id="RHEA-COMP:9631"/>
        <dbReference type="Rhea" id="RHEA-COMP:9632"/>
        <dbReference type="ChEBI" id="CHEBI:15378"/>
        <dbReference type="ChEBI" id="CHEBI:57783"/>
        <dbReference type="ChEBI" id="CHEBI:58349"/>
        <dbReference type="ChEBI" id="CHEBI:78458"/>
        <dbReference type="ChEBI" id="CHEBI:78459"/>
    </reaction>
    <physiologicalReaction direction="left-to-right" evidence="31">
        <dbReference type="Rhea" id="RHEA:41833"/>
    </physiologicalReaction>
</comment>
<dbReference type="eggNOG" id="COG3321">
    <property type="taxonomic scope" value="Bacteria"/>
</dbReference>
<dbReference type="PANTHER" id="PTHR43775">
    <property type="entry name" value="FATTY ACID SYNTHASE"/>
    <property type="match status" value="1"/>
</dbReference>
<evidence type="ECO:0000256" key="6">
    <source>
        <dbReference type="ARBA" id="ARBA00022737"/>
    </source>
</evidence>
<dbReference type="Pfam" id="PF08659">
    <property type="entry name" value="KR"/>
    <property type="match status" value="3"/>
</dbReference>
<evidence type="ECO:0000256" key="56">
    <source>
        <dbReference type="ARBA" id="ARBA00063272"/>
    </source>
</evidence>
<dbReference type="CDD" id="cd00833">
    <property type="entry name" value="PKS"/>
    <property type="match status" value="3"/>
</dbReference>
<evidence type="ECO:0000256" key="45">
    <source>
        <dbReference type="ARBA" id="ARBA00049109"/>
    </source>
</evidence>
<evidence type="ECO:0000256" key="11">
    <source>
        <dbReference type="ARBA" id="ARBA00023268"/>
    </source>
</evidence>
<comment type="catalytic activity">
    <reaction evidence="26">
        <text>3-oxodecanoyl-[ACP] + NADPH + H(+) = (3R)-hydroxydecanoyl-[ACP] + NADP(+)</text>
        <dbReference type="Rhea" id="RHEA:41856"/>
        <dbReference type="Rhea" id="RHEA-COMP:9637"/>
        <dbReference type="Rhea" id="RHEA-COMP:9638"/>
        <dbReference type="ChEBI" id="CHEBI:15378"/>
        <dbReference type="ChEBI" id="CHEBI:57783"/>
        <dbReference type="ChEBI" id="CHEBI:58349"/>
        <dbReference type="ChEBI" id="CHEBI:78464"/>
        <dbReference type="ChEBI" id="CHEBI:78466"/>
    </reaction>
    <physiologicalReaction direction="left-to-right" evidence="26">
        <dbReference type="Rhea" id="RHEA:41857"/>
    </physiologicalReaction>
</comment>
<evidence type="ECO:0000256" key="23">
    <source>
        <dbReference type="ARBA" id="ARBA00047300"/>
    </source>
</evidence>
<evidence type="ECO:0000256" key="52">
    <source>
        <dbReference type="ARBA" id="ARBA00049533"/>
    </source>
</evidence>
<evidence type="ECO:0000256" key="25">
    <source>
        <dbReference type="ARBA" id="ARBA00047400"/>
    </source>
</evidence>
<comment type="catalytic activity">
    <reaction evidence="44">
        <text>(2E)-octadecenoyl-[ACP] + NADPH + H(+) = octadecanoyl-[ACP] + NADP(+)</text>
        <dbReference type="Rhea" id="RHEA:41928"/>
        <dbReference type="Rhea" id="RHEA-COMP:9655"/>
        <dbReference type="Rhea" id="RHEA-COMP:9656"/>
        <dbReference type="ChEBI" id="CHEBI:15378"/>
        <dbReference type="ChEBI" id="CHEBI:57783"/>
        <dbReference type="ChEBI" id="CHEBI:58349"/>
        <dbReference type="ChEBI" id="CHEBI:78489"/>
        <dbReference type="ChEBI" id="CHEBI:78495"/>
    </reaction>
    <physiologicalReaction direction="left-to-right" evidence="44">
        <dbReference type="Rhea" id="RHEA:41929"/>
    </physiologicalReaction>
</comment>
<dbReference type="Gene3D" id="6.10.140.1830">
    <property type="match status" value="1"/>
</dbReference>
<dbReference type="Pfam" id="PF08990">
    <property type="entry name" value="Docking"/>
    <property type="match status" value="1"/>
</dbReference>
<comment type="catalytic activity">
    <reaction evidence="32">
        <text>3-oxobutanoyl-[ACP] + NADPH + H(+) = (3R)-hydroxybutanoyl-[ACP] + NADP(+)</text>
        <dbReference type="Rhea" id="RHEA:41804"/>
        <dbReference type="Rhea" id="RHEA-COMP:9625"/>
        <dbReference type="Rhea" id="RHEA-COMP:9626"/>
        <dbReference type="ChEBI" id="CHEBI:15378"/>
        <dbReference type="ChEBI" id="CHEBI:57783"/>
        <dbReference type="ChEBI" id="CHEBI:58349"/>
        <dbReference type="ChEBI" id="CHEBI:78450"/>
        <dbReference type="ChEBI" id="CHEBI:78451"/>
    </reaction>
    <physiologicalReaction direction="left-to-right" evidence="32">
        <dbReference type="Rhea" id="RHEA:41805"/>
    </physiologicalReaction>
</comment>
<dbReference type="Gene3D" id="3.10.129.110">
    <property type="entry name" value="Polyketide synthase dehydratase"/>
    <property type="match status" value="2"/>
</dbReference>
<dbReference type="InterPro" id="IPR032821">
    <property type="entry name" value="PKS_assoc"/>
</dbReference>
<evidence type="ECO:0000256" key="5">
    <source>
        <dbReference type="ARBA" id="ARBA00022679"/>
    </source>
</evidence>
<dbReference type="InterPro" id="IPR049551">
    <property type="entry name" value="PKS_DH_C"/>
</dbReference>
<evidence type="ECO:0000256" key="17">
    <source>
        <dbReference type="ARBA" id="ARBA00023394"/>
    </source>
</evidence>
<comment type="catalytic activity">
    <reaction evidence="50">
        <text>butanoyl-[ACP] + malonyl-[ACP] + H(+) = 3-oxohexanoyl-[ACP] + holo-[ACP] + CO2</text>
        <dbReference type="Rhea" id="RHEA:41820"/>
        <dbReference type="Rhea" id="RHEA-COMP:9623"/>
        <dbReference type="Rhea" id="RHEA-COMP:9628"/>
        <dbReference type="Rhea" id="RHEA-COMP:9629"/>
        <dbReference type="Rhea" id="RHEA-COMP:9685"/>
        <dbReference type="ChEBI" id="CHEBI:15378"/>
        <dbReference type="ChEBI" id="CHEBI:16526"/>
        <dbReference type="ChEBI" id="CHEBI:64479"/>
        <dbReference type="ChEBI" id="CHEBI:78449"/>
        <dbReference type="ChEBI" id="CHEBI:78454"/>
        <dbReference type="ChEBI" id="CHEBI:78456"/>
    </reaction>
    <physiologicalReaction direction="left-to-right" evidence="50">
        <dbReference type="Rhea" id="RHEA:41821"/>
    </physiologicalReaction>
</comment>
<comment type="catalytic activity">
    <reaction evidence="28">
        <text>(2E)-butenoyl-[ACP] + NADPH + H(+) = butanoyl-[ACP] + NADP(+)</text>
        <dbReference type="Rhea" id="RHEA:41812"/>
        <dbReference type="Rhea" id="RHEA-COMP:9627"/>
        <dbReference type="Rhea" id="RHEA-COMP:9628"/>
        <dbReference type="ChEBI" id="CHEBI:15378"/>
        <dbReference type="ChEBI" id="CHEBI:57783"/>
        <dbReference type="ChEBI" id="CHEBI:58349"/>
        <dbReference type="ChEBI" id="CHEBI:78453"/>
        <dbReference type="ChEBI" id="CHEBI:78454"/>
    </reaction>
    <physiologicalReaction direction="left-to-right" evidence="28">
        <dbReference type="Rhea" id="RHEA:41813"/>
    </physiologicalReaction>
</comment>
<feature type="domain" description="Carrier" evidence="58">
    <location>
        <begin position="3177"/>
        <end position="3252"/>
    </location>
</feature>
<dbReference type="InterPro" id="IPR057326">
    <property type="entry name" value="KR_dom"/>
</dbReference>
<dbReference type="InterPro" id="IPR009081">
    <property type="entry name" value="PP-bd_ACP"/>
</dbReference>
<dbReference type="SUPFAM" id="SSF50129">
    <property type="entry name" value="GroES-like"/>
    <property type="match status" value="1"/>
</dbReference>
<evidence type="ECO:0000256" key="26">
    <source>
        <dbReference type="ARBA" id="ARBA00047440"/>
    </source>
</evidence>
<dbReference type="Gene3D" id="3.30.70.3290">
    <property type="match status" value="3"/>
</dbReference>
<dbReference type="GO" id="GO:0006633">
    <property type="term" value="P:fatty acid biosynthetic process"/>
    <property type="evidence" value="ECO:0007669"/>
    <property type="project" value="InterPro"/>
</dbReference>
<comment type="catalytic activity">
    <reaction evidence="33">
        <text>acetyl-[ACP] + malonyl-[ACP] + H(+) = 3-oxobutanoyl-[ACP] + holo-[ACP] + CO2</text>
        <dbReference type="Rhea" id="RHEA:41800"/>
        <dbReference type="Rhea" id="RHEA-COMP:9621"/>
        <dbReference type="Rhea" id="RHEA-COMP:9623"/>
        <dbReference type="Rhea" id="RHEA-COMP:9625"/>
        <dbReference type="Rhea" id="RHEA-COMP:9685"/>
        <dbReference type="ChEBI" id="CHEBI:15378"/>
        <dbReference type="ChEBI" id="CHEBI:16526"/>
        <dbReference type="ChEBI" id="CHEBI:64479"/>
        <dbReference type="ChEBI" id="CHEBI:78446"/>
        <dbReference type="ChEBI" id="CHEBI:78449"/>
        <dbReference type="ChEBI" id="CHEBI:78450"/>
    </reaction>
    <physiologicalReaction direction="left-to-right" evidence="33">
        <dbReference type="Rhea" id="RHEA:41801"/>
    </physiologicalReaction>
</comment>
<dbReference type="Pfam" id="PF16197">
    <property type="entry name" value="KAsynt_C_assoc"/>
    <property type="match status" value="3"/>
</dbReference>
<name>A0A1G9SU24_ALLAB</name>
<feature type="region of interest" description="N-terminal hotdog fold" evidence="57">
    <location>
        <begin position="4054"/>
        <end position="4169"/>
    </location>
</feature>
<dbReference type="InterPro" id="IPR013154">
    <property type="entry name" value="ADH-like_N"/>
</dbReference>
<dbReference type="InterPro" id="IPR014030">
    <property type="entry name" value="Ketoacyl_synth_N"/>
</dbReference>
<comment type="catalytic activity">
    <reaction evidence="48">
        <text>3-oxohexadecanoyl-[ACP] + NADPH + H(+) = (3R)-hydroxyhexadecanoyl-[ACP] + NADP(+)</text>
        <dbReference type="Rhea" id="RHEA:41904"/>
        <dbReference type="Rhea" id="RHEA-COMP:9649"/>
        <dbReference type="Rhea" id="RHEA-COMP:9650"/>
        <dbReference type="ChEBI" id="CHEBI:15378"/>
        <dbReference type="ChEBI" id="CHEBI:57783"/>
        <dbReference type="ChEBI" id="CHEBI:58349"/>
        <dbReference type="ChEBI" id="CHEBI:78478"/>
        <dbReference type="ChEBI" id="CHEBI:78480"/>
    </reaction>
    <physiologicalReaction direction="left-to-right" evidence="48">
        <dbReference type="Rhea" id="RHEA:41905"/>
    </physiologicalReaction>
</comment>
<comment type="function">
    <text evidence="54">Involved in the biosynthesis of antibiotic erythromycin via the biosynthesis of its aglycone precursor, 6-deoxyerythronolide B (6-dEB).</text>
</comment>
<comment type="pathway">
    <text evidence="2">Lipid metabolism.</text>
</comment>
<feature type="active site" description="Proton donor; for dehydratase activity" evidence="57">
    <location>
        <position position="1049"/>
    </location>
</feature>
<keyword evidence="10" id="KW-0456">Lyase</keyword>
<accession>A0A1G9SU24</accession>
<evidence type="ECO:0000256" key="46">
    <source>
        <dbReference type="ARBA" id="ARBA00049171"/>
    </source>
</evidence>
<dbReference type="Proteomes" id="UP000183376">
    <property type="component" value="Chromosome I"/>
</dbReference>
<dbReference type="Pfam" id="PF18369">
    <property type="entry name" value="PKS_DE"/>
    <property type="match status" value="1"/>
</dbReference>
<feature type="domain" description="Carrier" evidence="58">
    <location>
        <begin position="1767"/>
        <end position="1842"/>
    </location>
</feature>
<evidence type="ECO:0000256" key="7">
    <source>
        <dbReference type="ARBA" id="ARBA00022799"/>
    </source>
</evidence>
<comment type="catalytic activity">
    <reaction evidence="21">
        <text>(3R)-hydroxybutanoyl-[ACP] = (2E)-butenoyl-[ACP] + H2O</text>
        <dbReference type="Rhea" id="RHEA:41808"/>
        <dbReference type="Rhea" id="RHEA-COMP:9626"/>
        <dbReference type="Rhea" id="RHEA-COMP:9627"/>
        <dbReference type="ChEBI" id="CHEBI:15377"/>
        <dbReference type="ChEBI" id="CHEBI:78451"/>
        <dbReference type="ChEBI" id="CHEBI:78453"/>
    </reaction>
    <physiologicalReaction direction="left-to-right" evidence="21">
        <dbReference type="Rhea" id="RHEA:41809"/>
    </physiologicalReaction>
</comment>
<reference evidence="61 62" key="1">
    <citation type="submission" date="2016-10" db="EMBL/GenBank/DDBJ databases">
        <authorList>
            <person name="de Groot N.N."/>
        </authorList>
    </citation>
    <scope>NUCLEOTIDE SEQUENCE [LARGE SCALE GENOMIC DNA]</scope>
    <source>
        <strain evidence="61 62">DSM 44149</strain>
    </source>
</reference>
<comment type="catalytic activity">
    <reaction evidence="29">
        <text>dodecanoyl-[ACP] + malonyl-[ACP] + H(+) = 3-oxotetradecanoyl-[ACP] + holo-[ACP] + CO2</text>
        <dbReference type="Rhea" id="RHEA:41884"/>
        <dbReference type="Rhea" id="RHEA-COMP:9623"/>
        <dbReference type="Rhea" id="RHEA-COMP:9644"/>
        <dbReference type="Rhea" id="RHEA-COMP:9645"/>
        <dbReference type="Rhea" id="RHEA-COMP:9685"/>
        <dbReference type="ChEBI" id="CHEBI:15378"/>
        <dbReference type="ChEBI" id="CHEBI:16526"/>
        <dbReference type="ChEBI" id="CHEBI:64479"/>
        <dbReference type="ChEBI" id="CHEBI:65264"/>
        <dbReference type="ChEBI" id="CHEBI:78449"/>
        <dbReference type="ChEBI" id="CHEBI:78473"/>
    </reaction>
    <physiologicalReaction direction="left-to-right" evidence="29">
        <dbReference type="Rhea" id="RHEA:41885"/>
    </physiologicalReaction>
</comment>
<comment type="catalytic activity">
    <reaction evidence="38">
        <text>a fatty acyl-[ACP] + malonyl-[ACP] + H(+) = a 3-oxoacyl-[ACP] + holo-[ACP] + CO2</text>
        <dbReference type="Rhea" id="RHEA:22836"/>
        <dbReference type="Rhea" id="RHEA-COMP:9623"/>
        <dbReference type="Rhea" id="RHEA-COMP:9685"/>
        <dbReference type="Rhea" id="RHEA-COMP:9916"/>
        <dbReference type="Rhea" id="RHEA-COMP:14125"/>
        <dbReference type="ChEBI" id="CHEBI:15378"/>
        <dbReference type="ChEBI" id="CHEBI:16526"/>
        <dbReference type="ChEBI" id="CHEBI:64479"/>
        <dbReference type="ChEBI" id="CHEBI:78449"/>
        <dbReference type="ChEBI" id="CHEBI:78776"/>
        <dbReference type="ChEBI" id="CHEBI:138651"/>
        <dbReference type="EC" id="2.3.1.41"/>
    </reaction>
    <physiologicalReaction direction="left-to-right" evidence="38">
        <dbReference type="Rhea" id="RHEA:22837"/>
    </physiologicalReaction>
</comment>
<evidence type="ECO:0000256" key="14">
    <source>
        <dbReference type="ARBA" id="ARBA00023351"/>
    </source>
</evidence>
<comment type="catalytic activity">
    <reaction evidence="39">
        <text>3-oxohexanoyl-[ACP] + NADPH + H(+) = (3R)-hydroxyhexanoyl-[ACP] + NADP(+)</text>
        <dbReference type="Rhea" id="RHEA:41824"/>
        <dbReference type="Rhea" id="RHEA-COMP:9629"/>
        <dbReference type="Rhea" id="RHEA-COMP:9630"/>
        <dbReference type="ChEBI" id="CHEBI:15378"/>
        <dbReference type="ChEBI" id="CHEBI:57783"/>
        <dbReference type="ChEBI" id="CHEBI:58349"/>
        <dbReference type="ChEBI" id="CHEBI:78456"/>
        <dbReference type="ChEBI" id="CHEBI:78457"/>
    </reaction>
    <physiologicalReaction direction="left-to-right" evidence="39">
        <dbReference type="Rhea" id="RHEA:41825"/>
    </physiologicalReaction>
</comment>
<evidence type="ECO:0000256" key="40">
    <source>
        <dbReference type="ARBA" id="ARBA00048650"/>
    </source>
</evidence>
<dbReference type="Gene3D" id="3.40.366.10">
    <property type="entry name" value="Malonyl-Coenzyme A Acyl Carrier Protein, domain 2"/>
    <property type="match status" value="3"/>
</dbReference>
<dbReference type="InterPro" id="IPR055123">
    <property type="entry name" value="SpnB-like_Rossmann"/>
</dbReference>
<dbReference type="GO" id="GO:0047879">
    <property type="term" value="F:erythronolide synthase activity"/>
    <property type="evidence" value="ECO:0007669"/>
    <property type="project" value="UniProtKB-EC"/>
</dbReference>
<comment type="catalytic activity">
    <reaction evidence="43">
        <text>3-oxotetradecanoyl-[ACP] + NADPH + H(+) = (3R)-hydroxytetradecanoyl-[ACP] + NADP(+)</text>
        <dbReference type="Rhea" id="RHEA:41888"/>
        <dbReference type="Rhea" id="RHEA-COMP:9645"/>
        <dbReference type="Rhea" id="RHEA-COMP:9646"/>
        <dbReference type="ChEBI" id="CHEBI:15378"/>
        <dbReference type="ChEBI" id="CHEBI:57783"/>
        <dbReference type="ChEBI" id="CHEBI:58349"/>
        <dbReference type="ChEBI" id="CHEBI:78473"/>
        <dbReference type="ChEBI" id="CHEBI:78474"/>
    </reaction>
    <physiologicalReaction direction="left-to-right" evidence="43">
        <dbReference type="Rhea" id="RHEA:41889"/>
    </physiologicalReaction>
</comment>
<evidence type="ECO:0000256" key="27">
    <source>
        <dbReference type="ARBA" id="ARBA00047451"/>
    </source>
</evidence>